<dbReference type="InterPro" id="IPR000210">
    <property type="entry name" value="BTB/POZ_dom"/>
</dbReference>
<dbReference type="InterPro" id="IPR002110">
    <property type="entry name" value="Ankyrin_rpt"/>
</dbReference>
<feature type="region of interest" description="Disordered" evidence="4">
    <location>
        <begin position="307"/>
        <end position="337"/>
    </location>
</feature>
<evidence type="ECO:0000256" key="2">
    <source>
        <dbReference type="PROSITE-ProRule" id="PRU00235"/>
    </source>
</evidence>
<dbReference type="Gene3D" id="1.25.40.20">
    <property type="entry name" value="Ankyrin repeat-containing domain"/>
    <property type="match status" value="1"/>
</dbReference>
<dbReference type="PROSITE" id="PS50012">
    <property type="entry name" value="RCC1_3"/>
    <property type="match status" value="2"/>
</dbReference>
<feature type="compositionally biased region" description="Low complexity" evidence="4">
    <location>
        <begin position="1249"/>
        <end position="1260"/>
    </location>
</feature>
<organism evidence="6 7">
    <name type="scientific">Ceratobasidium theobromae</name>
    <dbReference type="NCBI Taxonomy" id="1582974"/>
    <lineage>
        <taxon>Eukaryota</taxon>
        <taxon>Fungi</taxon>
        <taxon>Dikarya</taxon>
        <taxon>Basidiomycota</taxon>
        <taxon>Agaricomycotina</taxon>
        <taxon>Agaricomycetes</taxon>
        <taxon>Cantharellales</taxon>
        <taxon>Ceratobasidiaceae</taxon>
        <taxon>Ceratobasidium</taxon>
    </lineage>
</organism>
<accession>A0A5N5QD68</accession>
<dbReference type="PANTHER" id="PTHR22872:SF2">
    <property type="entry name" value="INHIBITOR OF BRUTON TYROSINE KINASE"/>
    <property type="match status" value="1"/>
</dbReference>
<feature type="region of interest" description="Disordered" evidence="4">
    <location>
        <begin position="24"/>
        <end position="64"/>
    </location>
</feature>
<dbReference type="Gene3D" id="2.130.10.30">
    <property type="entry name" value="Regulator of chromosome condensation 1/beta-lactamase-inhibitor protein II"/>
    <property type="match status" value="2"/>
</dbReference>
<evidence type="ECO:0000256" key="1">
    <source>
        <dbReference type="ARBA" id="ARBA00022737"/>
    </source>
</evidence>
<feature type="domain" description="BTB" evidence="5">
    <location>
        <begin position="821"/>
        <end position="886"/>
    </location>
</feature>
<name>A0A5N5QD68_9AGAM</name>
<feature type="region of interest" description="Disordered" evidence="4">
    <location>
        <begin position="1171"/>
        <end position="1346"/>
    </location>
</feature>
<dbReference type="Pfam" id="PF12796">
    <property type="entry name" value="Ank_2"/>
    <property type="match status" value="1"/>
</dbReference>
<keyword evidence="3" id="KW-0175">Coiled coil</keyword>
<evidence type="ECO:0000313" key="6">
    <source>
        <dbReference type="EMBL" id="KAB5589549.1"/>
    </source>
</evidence>
<reference evidence="6 7" key="1">
    <citation type="journal article" date="2019" name="Fungal Biol. Biotechnol.">
        <title>Draft genome sequence of fastidious pathogen Ceratobasidium theobromae, which causes vascular-streak dieback in Theobroma cacao.</title>
        <authorList>
            <person name="Ali S.S."/>
            <person name="Asman A."/>
            <person name="Shao J."/>
            <person name="Firmansyah A.P."/>
            <person name="Susilo A.W."/>
            <person name="Rosmana A."/>
            <person name="McMahon P."/>
            <person name="Junaid M."/>
            <person name="Guest D."/>
            <person name="Kheng T.Y."/>
            <person name="Meinhardt L.W."/>
            <person name="Bailey B.A."/>
        </authorList>
    </citation>
    <scope>NUCLEOTIDE SEQUENCE [LARGE SCALE GENOMIC DNA]</scope>
    <source>
        <strain evidence="6 7">CT2</strain>
    </source>
</reference>
<feature type="repeat" description="RCC1" evidence="2">
    <location>
        <begin position="238"/>
        <end position="288"/>
    </location>
</feature>
<dbReference type="SUPFAM" id="SSF48403">
    <property type="entry name" value="Ankyrin repeat"/>
    <property type="match status" value="1"/>
</dbReference>
<dbReference type="SUPFAM" id="SSF54695">
    <property type="entry name" value="POZ domain"/>
    <property type="match status" value="1"/>
</dbReference>
<dbReference type="Pfam" id="PF00415">
    <property type="entry name" value="RCC1"/>
    <property type="match status" value="1"/>
</dbReference>
<keyword evidence="7" id="KW-1185">Reference proteome</keyword>
<dbReference type="SUPFAM" id="SSF50985">
    <property type="entry name" value="RCC1/BLIP-II"/>
    <property type="match status" value="1"/>
</dbReference>
<dbReference type="PANTHER" id="PTHR22872">
    <property type="entry name" value="BTK-BINDING PROTEIN-RELATED"/>
    <property type="match status" value="1"/>
</dbReference>
<feature type="compositionally biased region" description="Polar residues" evidence="4">
    <location>
        <begin position="1065"/>
        <end position="1078"/>
    </location>
</feature>
<dbReference type="Proteomes" id="UP000383932">
    <property type="component" value="Unassembled WGS sequence"/>
</dbReference>
<evidence type="ECO:0000259" key="5">
    <source>
        <dbReference type="PROSITE" id="PS50097"/>
    </source>
</evidence>
<dbReference type="InterPro" id="IPR036770">
    <property type="entry name" value="Ankyrin_rpt-contain_sf"/>
</dbReference>
<gene>
    <name evidence="6" type="ORF">CTheo_7006</name>
</gene>
<dbReference type="EMBL" id="SSOP01000255">
    <property type="protein sequence ID" value="KAB5589549.1"/>
    <property type="molecule type" value="Genomic_DNA"/>
</dbReference>
<feature type="compositionally biased region" description="Basic and acidic residues" evidence="4">
    <location>
        <begin position="1221"/>
        <end position="1232"/>
    </location>
</feature>
<dbReference type="Gene3D" id="3.30.710.10">
    <property type="entry name" value="Potassium Channel Kv1.1, Chain A"/>
    <property type="match status" value="2"/>
</dbReference>
<evidence type="ECO:0000256" key="4">
    <source>
        <dbReference type="SAM" id="MobiDB-lite"/>
    </source>
</evidence>
<dbReference type="InterPro" id="IPR011333">
    <property type="entry name" value="SKP1/BTB/POZ_sf"/>
</dbReference>
<dbReference type="OrthoDB" id="1893551at2759"/>
<feature type="compositionally biased region" description="Low complexity" evidence="4">
    <location>
        <begin position="1042"/>
        <end position="1064"/>
    </location>
</feature>
<feature type="compositionally biased region" description="Polar residues" evidence="4">
    <location>
        <begin position="1188"/>
        <end position="1206"/>
    </location>
</feature>
<sequence>MSNLHAYFHLRNLGAFRQLLDARGGSTNRSSDGRPGSGPRSWSQQTQAQMTTNNQGGQIDNNPNLRDSLGRTVLHLACADLAPIALEFVRALLALPTAQIDVNAQDTESGWTALHRTLYAGNLPAAVLLLARSDIDTGIRDLEGMTSFDVYNSTVEGTVPDTSSLSPSRELWVWGSNRNATLGIGSADDRVYPESIQLSRPVEVVERLTGSSRFSLIGVKHIAMSRLHTSILTNEPRGNLEACGFGGVGRLGTKQHTQYSFSKVSGLENQTIIGIALGLDHTLALTNTGDVLSWGLNRFHQLGYIIEPSEPPGKSPTKGKAPPDPSDNQVQTSPKRVLGPLRKERVVGVAACKTASVCWTSEDLYTWGTNSGQLGYAKTSPGWQVLPRKVATLSKVVDVAISDTAMVCLMPTKDIYCFWSGTHFRIQFSPTVFPHRYRTPQSLGRIQIAKITCNDTVFAALTTNGEVFLFTLPDNPGSESDSGPNVRPQKVWSLRRRVSAVHDIALGADGTIIVCTASGHVFVHAPKPVKGPSISSSASGSGISSGLLSASYRTHKYHPVPGLQRVVAVAANSTGGFAALRDDSGIEPLVIEGKSLSQEMGEVQPYLVALDSKPHPSNSILTAGDGDEDGDEDEGIADDAVLAERLCHIVARARETTGPPPALQHHHLHGADMRLSGVISVPVHRSVVVTRSSVLRNVIGGKPLSHEGLDLNYSNEDVTLSVSGCHALSVLVLLNYLYSDMVCPIWDQRIKSLILPSLLHIGAVPGAIQSDLQRLARALDLPALQNAVSTIQKRTPVPTLCVDFTRLFYSAQSTGNPILAHDICLELADRSVFSHSAVLRARSPFFASFFDEPEWTRKRWDENGVLTVDLKHLEWRPMEYVFRYMYGYGGTTTNLFDGVDFARSVEEFINFVFQVMSAANELMLEQLTQICSSVILRHVTLSNCTTILTEASPMHSPKLKARLHKYLAVNMETLLEKRYLDDMAFSALKDLATFVREQQAAKHPHARSGVWIAEIMEKHKGWLELQDFPRIVVRTAPPGRQPKTSPSLSPAAPASPKAPRRISSFNLQSTPRKSSAGKSSDRLHDGMFAMDEESTETPLAPESPDRSIQSNAPPPELATSYRPPTTPPARGWEGISATRVERVDMRAIMADEAAHSKPARSSMVRITGFDAAGQPVSPSKTPQRERVQQSARSQPTTPPASASTSWRDPPAPSGSPVQRSSEAKSRPREFPDLFRASAPQQAPFMPQHSAAPSPSSVPKPNTQQTSPIKPTKLPSTAAPAFPGLGPVIVPKRSTSGADGSSSRKRNNPDAWTAPPPMPSLPTASGSVSFSEIQQQQHAQKTGFGAKTHKKSLLEIQAEEAEQARLLQEEELARAREAEDLAAEIEFMRWWHAEEARVRKEMEGGKGSSGAGGRNRRKGRGGSGKRGKGGQGNRTNTGTVASPAMSSGNQN</sequence>
<feature type="compositionally biased region" description="Low complexity" evidence="4">
    <location>
        <begin position="29"/>
        <end position="58"/>
    </location>
</feature>
<dbReference type="PROSITE" id="PS50097">
    <property type="entry name" value="BTB"/>
    <property type="match status" value="1"/>
</dbReference>
<proteinExistence type="predicted"/>
<feature type="repeat" description="RCC1" evidence="2">
    <location>
        <begin position="169"/>
        <end position="235"/>
    </location>
</feature>
<dbReference type="Pfam" id="PF00651">
    <property type="entry name" value="BTB"/>
    <property type="match status" value="1"/>
</dbReference>
<keyword evidence="1" id="KW-0677">Repeat</keyword>
<feature type="compositionally biased region" description="Polar residues" evidence="4">
    <location>
        <begin position="1321"/>
        <end position="1339"/>
    </location>
</feature>
<dbReference type="SMART" id="SM00225">
    <property type="entry name" value="BTB"/>
    <property type="match status" value="1"/>
</dbReference>
<protein>
    <submittedName>
        <fullName evidence="6">BTB domain and ankyrin repeat protein</fullName>
    </submittedName>
</protein>
<feature type="compositionally biased region" description="Basic residues" evidence="4">
    <location>
        <begin position="1413"/>
        <end position="1427"/>
    </location>
</feature>
<feature type="region of interest" description="Disordered" evidence="4">
    <location>
        <begin position="1035"/>
        <end position="1137"/>
    </location>
</feature>
<evidence type="ECO:0000313" key="7">
    <source>
        <dbReference type="Proteomes" id="UP000383932"/>
    </source>
</evidence>
<dbReference type="Pfam" id="PF13540">
    <property type="entry name" value="RCC1_2"/>
    <property type="match status" value="1"/>
</dbReference>
<dbReference type="InterPro" id="IPR009091">
    <property type="entry name" value="RCC1/BLIP-II"/>
</dbReference>
<feature type="coiled-coil region" evidence="3">
    <location>
        <begin position="1350"/>
        <end position="1377"/>
    </location>
</feature>
<comment type="caution">
    <text evidence="6">The sequence shown here is derived from an EMBL/GenBank/DDBJ whole genome shotgun (WGS) entry which is preliminary data.</text>
</comment>
<evidence type="ECO:0000256" key="3">
    <source>
        <dbReference type="SAM" id="Coils"/>
    </source>
</evidence>
<dbReference type="InterPro" id="IPR051625">
    <property type="entry name" value="Signaling_Regulatory_Domain"/>
</dbReference>
<feature type="region of interest" description="Disordered" evidence="4">
    <location>
        <begin position="1397"/>
        <end position="1450"/>
    </location>
</feature>
<dbReference type="InterPro" id="IPR000408">
    <property type="entry name" value="Reg_chr_condens"/>
</dbReference>